<gene>
    <name evidence="3" type="ORF">THAOC_19293</name>
</gene>
<feature type="compositionally biased region" description="Basic and acidic residues" evidence="1">
    <location>
        <begin position="335"/>
        <end position="352"/>
    </location>
</feature>
<organism evidence="3 4">
    <name type="scientific">Thalassiosira oceanica</name>
    <name type="common">Marine diatom</name>
    <dbReference type="NCBI Taxonomy" id="159749"/>
    <lineage>
        <taxon>Eukaryota</taxon>
        <taxon>Sar</taxon>
        <taxon>Stramenopiles</taxon>
        <taxon>Ochrophyta</taxon>
        <taxon>Bacillariophyta</taxon>
        <taxon>Coscinodiscophyceae</taxon>
        <taxon>Thalassiosirophycidae</taxon>
        <taxon>Thalassiosirales</taxon>
        <taxon>Thalassiosiraceae</taxon>
        <taxon>Thalassiosira</taxon>
    </lineage>
</organism>
<dbReference type="EMBL" id="AGNL01021187">
    <property type="protein sequence ID" value="EJK60363.1"/>
    <property type="molecule type" value="Genomic_DNA"/>
</dbReference>
<keyword evidence="4" id="KW-1185">Reference proteome</keyword>
<feature type="region of interest" description="Disordered" evidence="1">
    <location>
        <begin position="146"/>
        <end position="194"/>
    </location>
</feature>
<feature type="transmembrane region" description="Helical" evidence="2">
    <location>
        <begin position="123"/>
        <end position="143"/>
    </location>
</feature>
<evidence type="ECO:0000256" key="1">
    <source>
        <dbReference type="SAM" id="MobiDB-lite"/>
    </source>
</evidence>
<feature type="compositionally biased region" description="Low complexity" evidence="1">
    <location>
        <begin position="289"/>
        <end position="303"/>
    </location>
</feature>
<feature type="transmembrane region" description="Helical" evidence="2">
    <location>
        <begin position="32"/>
        <end position="49"/>
    </location>
</feature>
<evidence type="ECO:0000313" key="3">
    <source>
        <dbReference type="EMBL" id="EJK60363.1"/>
    </source>
</evidence>
<evidence type="ECO:0000256" key="2">
    <source>
        <dbReference type="SAM" id="Phobius"/>
    </source>
</evidence>
<proteinExistence type="predicted"/>
<feature type="region of interest" description="Disordered" evidence="1">
    <location>
        <begin position="268"/>
        <end position="352"/>
    </location>
</feature>
<evidence type="ECO:0000313" key="4">
    <source>
        <dbReference type="Proteomes" id="UP000266841"/>
    </source>
</evidence>
<feature type="compositionally biased region" description="Low complexity" evidence="1">
    <location>
        <begin position="155"/>
        <end position="169"/>
    </location>
</feature>
<comment type="caution">
    <text evidence="3">The sequence shown here is derived from an EMBL/GenBank/DDBJ whole genome shotgun (WGS) entry which is preliminary data.</text>
</comment>
<accession>K0S2P3</accession>
<reference evidence="3 4" key="1">
    <citation type="journal article" date="2012" name="Genome Biol.">
        <title>Genome and low-iron response of an oceanic diatom adapted to chronic iron limitation.</title>
        <authorList>
            <person name="Lommer M."/>
            <person name="Specht M."/>
            <person name="Roy A.S."/>
            <person name="Kraemer L."/>
            <person name="Andreson R."/>
            <person name="Gutowska M.A."/>
            <person name="Wolf J."/>
            <person name="Bergner S.V."/>
            <person name="Schilhabel M.B."/>
            <person name="Klostermeier U.C."/>
            <person name="Beiko R.G."/>
            <person name="Rosenstiel P."/>
            <person name="Hippler M."/>
            <person name="Laroche J."/>
        </authorList>
    </citation>
    <scope>NUCLEOTIDE SEQUENCE [LARGE SCALE GENOMIC DNA]</scope>
    <source>
        <strain evidence="3 4">CCMP1005</strain>
    </source>
</reference>
<feature type="region of interest" description="Disordered" evidence="1">
    <location>
        <begin position="66"/>
        <end position="89"/>
    </location>
</feature>
<keyword evidence="2" id="KW-0812">Transmembrane</keyword>
<name>K0S2P3_THAOC</name>
<feature type="compositionally biased region" description="Basic and acidic residues" evidence="1">
    <location>
        <begin position="66"/>
        <end position="83"/>
    </location>
</feature>
<feature type="region of interest" description="Disordered" evidence="1">
    <location>
        <begin position="229"/>
        <end position="255"/>
    </location>
</feature>
<sequence>MNISCFFSHSVLGLLFYWAGVEVELLEVFNKIFLGVFLATWASANMWFLHKERLITSKNFGGKRRLDEMKNKEEDEGSNEERTSTLSNLTLPSEDEENFDWARDRVDRHFEPMGKDQRKNRKIIYFSVFLFGLILFIAVLASIPKGKKKGDASKNSKMQQGSGSKGSSNVPAVAPKNSLAPTASPGTPPPPCVDLQVEIRTDELGGQTTWELLLVEAAEVVRERPHADGYFDNRRRGLSSSAGPGGEHAVSGNSGSLRRSLVELVARGGPYPDAAPGSLSGAEEPSYSTTPGSTGCAATAAGGVHAHPRRRGGGRSGEGRQGRLGVLHESGPGRLRGDGGRRRGGRERGLPEQRAVRRAVGIAVDLGEFSLLQKLISTRLSTHATLMHASLSLVSFPKILSERRRTYPAYGP</sequence>
<dbReference type="Proteomes" id="UP000266841">
    <property type="component" value="Unassembled WGS sequence"/>
</dbReference>
<keyword evidence="2" id="KW-1133">Transmembrane helix</keyword>
<dbReference type="AlphaFoldDB" id="K0S2P3"/>
<protein>
    <submittedName>
        <fullName evidence="3">Uncharacterized protein</fullName>
    </submittedName>
</protein>
<keyword evidence="2" id="KW-0472">Membrane</keyword>